<sequence>MVGWLRFNGARAVSYMDLYASRFMVRRKANHLMMFRNLFHQYAVDMYAKTKSERLCFNRIRQRQIRTDLYVQLRDAINNDVVKADIGQICIFPSTFTGSRRHMHERTQDFMT</sequence>
<dbReference type="AlphaFoldDB" id="A0A4Y2VZD5"/>
<keyword evidence="3" id="KW-1185">Reference proteome</keyword>
<evidence type="ECO:0000313" key="3">
    <source>
        <dbReference type="Proteomes" id="UP000499080"/>
    </source>
</evidence>
<proteinExistence type="predicted"/>
<name>A0A4Y2VZD5_ARAVE</name>
<organism evidence="2 3">
    <name type="scientific">Araneus ventricosus</name>
    <name type="common">Orbweaver spider</name>
    <name type="synonym">Epeira ventricosa</name>
    <dbReference type="NCBI Taxonomy" id="182803"/>
    <lineage>
        <taxon>Eukaryota</taxon>
        <taxon>Metazoa</taxon>
        <taxon>Ecdysozoa</taxon>
        <taxon>Arthropoda</taxon>
        <taxon>Chelicerata</taxon>
        <taxon>Arachnida</taxon>
        <taxon>Araneae</taxon>
        <taxon>Araneomorphae</taxon>
        <taxon>Entelegynae</taxon>
        <taxon>Araneoidea</taxon>
        <taxon>Araneidae</taxon>
        <taxon>Araneus</taxon>
    </lineage>
</organism>
<dbReference type="PANTHER" id="PTHR45786">
    <property type="entry name" value="DNA BINDING PROTEIN-LIKE"/>
    <property type="match status" value="1"/>
</dbReference>
<dbReference type="OrthoDB" id="1728974at2759"/>
<accession>A0A4Y2VZD5</accession>
<gene>
    <name evidence="2" type="ORF">AVEN_36987_1</name>
</gene>
<comment type="caution">
    <text evidence="2">The sequence shown here is derived from an EMBL/GenBank/DDBJ whole genome shotgun (WGS) entry which is preliminary data.</text>
</comment>
<evidence type="ECO:0000259" key="1">
    <source>
        <dbReference type="Pfam" id="PF14214"/>
    </source>
</evidence>
<dbReference type="Proteomes" id="UP000499080">
    <property type="component" value="Unassembled WGS sequence"/>
</dbReference>
<dbReference type="InterPro" id="IPR025476">
    <property type="entry name" value="Helitron_helicase-like"/>
</dbReference>
<protein>
    <recommendedName>
        <fullName evidence="1">Helitron helicase-like domain-containing protein</fullName>
    </recommendedName>
</protein>
<dbReference type="PANTHER" id="PTHR45786:SF74">
    <property type="entry name" value="ATP-DEPENDENT DNA HELICASE"/>
    <property type="match status" value="1"/>
</dbReference>
<evidence type="ECO:0000313" key="2">
    <source>
        <dbReference type="EMBL" id="GBO30813.1"/>
    </source>
</evidence>
<reference evidence="2 3" key="1">
    <citation type="journal article" date="2019" name="Sci. Rep.">
        <title>Orb-weaving spider Araneus ventricosus genome elucidates the spidroin gene catalogue.</title>
        <authorList>
            <person name="Kono N."/>
            <person name="Nakamura H."/>
            <person name="Ohtoshi R."/>
            <person name="Moran D.A.P."/>
            <person name="Shinohara A."/>
            <person name="Yoshida Y."/>
            <person name="Fujiwara M."/>
            <person name="Mori M."/>
            <person name="Tomita M."/>
            <person name="Arakawa K."/>
        </authorList>
    </citation>
    <scope>NUCLEOTIDE SEQUENCE [LARGE SCALE GENOMIC DNA]</scope>
</reference>
<dbReference type="Pfam" id="PF14214">
    <property type="entry name" value="Helitron_like_N"/>
    <property type="match status" value="1"/>
</dbReference>
<dbReference type="EMBL" id="BGPR01054029">
    <property type="protein sequence ID" value="GBO30813.1"/>
    <property type="molecule type" value="Genomic_DNA"/>
</dbReference>
<feature type="domain" description="Helitron helicase-like" evidence="1">
    <location>
        <begin position="23"/>
        <end position="112"/>
    </location>
</feature>